<name>W7XG78_TETTS</name>
<evidence type="ECO:0000256" key="9">
    <source>
        <dbReference type="ARBA" id="ARBA00023136"/>
    </source>
</evidence>
<organism evidence="15 16">
    <name type="scientific">Tetrahymena thermophila (strain SB210)</name>
    <dbReference type="NCBI Taxonomy" id="312017"/>
    <lineage>
        <taxon>Eukaryota</taxon>
        <taxon>Sar</taxon>
        <taxon>Alveolata</taxon>
        <taxon>Ciliophora</taxon>
        <taxon>Intramacronucleata</taxon>
        <taxon>Oligohymenophorea</taxon>
        <taxon>Hymenostomatida</taxon>
        <taxon>Tetrahymenina</taxon>
        <taxon>Tetrahymenidae</taxon>
        <taxon>Tetrahymena</taxon>
    </lineage>
</organism>
<dbReference type="Pfam" id="PF03493">
    <property type="entry name" value="BK_channel_a"/>
    <property type="match status" value="1"/>
</dbReference>
<dbReference type="Pfam" id="PF22614">
    <property type="entry name" value="Slo-like_RCK"/>
    <property type="match status" value="2"/>
</dbReference>
<dbReference type="PANTHER" id="PTHR10027:SF10">
    <property type="entry name" value="SLOWPOKE 2, ISOFORM D"/>
    <property type="match status" value="1"/>
</dbReference>
<evidence type="ECO:0000313" key="16">
    <source>
        <dbReference type="Proteomes" id="UP000009168"/>
    </source>
</evidence>
<dbReference type="PROSITE" id="PS51201">
    <property type="entry name" value="RCK_N"/>
    <property type="match status" value="1"/>
</dbReference>
<dbReference type="Proteomes" id="UP000009168">
    <property type="component" value="Unassembled WGS sequence"/>
</dbReference>
<evidence type="ECO:0000313" key="15">
    <source>
        <dbReference type="EMBL" id="EWS75923.1"/>
    </source>
</evidence>
<dbReference type="InterPro" id="IPR047871">
    <property type="entry name" value="K_chnl_Slo-like"/>
</dbReference>
<feature type="transmembrane region" description="Helical" evidence="13">
    <location>
        <begin position="216"/>
        <end position="232"/>
    </location>
</feature>
<feature type="region of interest" description="Disordered" evidence="12">
    <location>
        <begin position="1089"/>
        <end position="1129"/>
    </location>
</feature>
<feature type="transmembrane region" description="Helical" evidence="13">
    <location>
        <begin position="46"/>
        <end position="64"/>
    </location>
</feature>
<feature type="region of interest" description="Disordered" evidence="12">
    <location>
        <begin position="976"/>
        <end position="996"/>
    </location>
</feature>
<dbReference type="InterPro" id="IPR036291">
    <property type="entry name" value="NAD(P)-bd_dom_sf"/>
</dbReference>
<protein>
    <recommendedName>
        <fullName evidence="11">BK channel</fullName>
    </recommendedName>
</protein>
<evidence type="ECO:0000256" key="1">
    <source>
        <dbReference type="ARBA" id="ARBA00004141"/>
    </source>
</evidence>
<evidence type="ECO:0000256" key="3">
    <source>
        <dbReference type="ARBA" id="ARBA00022538"/>
    </source>
</evidence>
<keyword evidence="5" id="KW-0631">Potassium channel</keyword>
<dbReference type="InterPro" id="IPR003929">
    <property type="entry name" value="K_chnl_BK_asu"/>
</dbReference>
<keyword evidence="8" id="KW-0406">Ion transport</keyword>
<feature type="transmembrane region" description="Helical" evidence="13">
    <location>
        <begin position="239"/>
        <end position="259"/>
    </location>
</feature>
<feature type="transmembrane region" description="Helical" evidence="13">
    <location>
        <begin position="170"/>
        <end position="190"/>
    </location>
</feature>
<evidence type="ECO:0000256" key="12">
    <source>
        <dbReference type="SAM" id="MobiDB-lite"/>
    </source>
</evidence>
<dbReference type="SUPFAM" id="SSF81324">
    <property type="entry name" value="Voltage-gated potassium channels"/>
    <property type="match status" value="1"/>
</dbReference>
<accession>W7XG78</accession>
<dbReference type="KEGG" id="tet:TTHERM_000975379"/>
<gene>
    <name evidence="15" type="ORF">TTHERM_000975379</name>
</gene>
<proteinExistence type="predicted"/>
<evidence type="ECO:0000256" key="4">
    <source>
        <dbReference type="ARBA" id="ARBA00022692"/>
    </source>
</evidence>
<dbReference type="InterPro" id="IPR005821">
    <property type="entry name" value="Ion_trans_dom"/>
</dbReference>
<feature type="compositionally biased region" description="Basic and acidic residues" evidence="12">
    <location>
        <begin position="1119"/>
        <end position="1129"/>
    </location>
</feature>
<comment type="subcellular location">
    <subcellularLocation>
        <location evidence="1">Membrane</location>
        <topology evidence="1">Multi-pass membrane protein</topology>
    </subcellularLocation>
</comment>
<dbReference type="GO" id="GO:0016020">
    <property type="term" value="C:membrane"/>
    <property type="evidence" value="ECO:0007669"/>
    <property type="project" value="UniProtKB-SubCell"/>
</dbReference>
<evidence type="ECO:0000256" key="13">
    <source>
        <dbReference type="SAM" id="Phobius"/>
    </source>
</evidence>
<feature type="compositionally biased region" description="Low complexity" evidence="12">
    <location>
        <begin position="1089"/>
        <end position="1111"/>
    </location>
</feature>
<dbReference type="Pfam" id="PF00520">
    <property type="entry name" value="Ion_trans"/>
    <property type="match status" value="1"/>
</dbReference>
<keyword evidence="3" id="KW-0633">Potassium transport</keyword>
<evidence type="ECO:0000256" key="2">
    <source>
        <dbReference type="ARBA" id="ARBA00022448"/>
    </source>
</evidence>
<evidence type="ECO:0000256" key="7">
    <source>
        <dbReference type="ARBA" id="ARBA00022989"/>
    </source>
</evidence>
<keyword evidence="7 13" id="KW-1133">Transmembrane helix</keyword>
<dbReference type="GeneID" id="24441275"/>
<dbReference type="InParanoid" id="W7XG78"/>
<evidence type="ECO:0000256" key="6">
    <source>
        <dbReference type="ARBA" id="ARBA00022958"/>
    </source>
</evidence>
<evidence type="ECO:0000256" key="11">
    <source>
        <dbReference type="ARBA" id="ARBA00029579"/>
    </source>
</evidence>
<dbReference type="Gene3D" id="3.40.50.720">
    <property type="entry name" value="NAD(P)-binding Rossmann-like Domain"/>
    <property type="match status" value="2"/>
</dbReference>
<keyword evidence="16" id="KW-1185">Reference proteome</keyword>
<sequence length="1129" mass="130986">MSFQVNSRNLSTQIKKSEIIPQSSTGNAITQKFAQMLEDQAFLNKVLDLINSLFSFIVIFQYIYSTYSTSIWSVDTWPITSTLFHAYFFFEWICRILTSKDINKYIKSWESVADLISIIPYFVYKFVTNSFIYEDYSDPYLLLINLLSLTRIMRLQRLLIYIDNDTLKELFQIILAALSLVILASGILQFTQRNSVGNIGSGKNSNQDIDLNTLPFHYYIYFVMITISTLGYDNPFNNSVIRILIIFLLIFSFIFVPQYSSKLINLLSKKSFFARRSYKVVESVSHVVVTGVVSSTAAENFFQELFHQDHGDQAKHALLLLPHAPDGQLENLLSNPNLFYMEGQPSNDNDLKRCQLEKAKSVIILCNKQSSDPHWEDSQTILRAMDMKKYLKSNIRFCTQLLRQEGKTHYYLSLQETQSEQIDQVICIEELKMSLLAKSCLCPGLIALVNNLITSSGSPTDNLEYKWLEDYWKGQGFEIYKVLLSHKYQGRTFSQAALSIYKNYKAILFGLELISTESSRLFLNPGSMYIPSTYEVIGYIIAEDKETADNISQSKGQNEENEFQDEAMNVREDIIDFTRKFYQKNSSLNSQNTPPKDTEMKLFTDDDYYNNDYDSSQIQDEQREEHLKNAIITGDWNKIYEKCYTSKDKIHLKDVSFESLENNILAQNHIILCGAVDNFINFIMPLRAKHLDNYPAIILLNDKEPTEKAWNLVSLFPNIYFVKGSALNQRDLIRANIQKAQTVVILASEFEQSFQDSNKEYENEAKKSMELTKEQEDLLDAKTIFKYKAVQKLKPDIQIVTEFVNPANIAFLSSDPSDYSLLKKFGYNHTPLFASGEIYISSMMDSLSAQAFYNPALIKVLNLILLGDHSHQQFWKKKKFDKSFNHQNSNLFHIKIPKAFQGKTFEKLFCFLAARQDIIVIALYRLSLCKDNKLPYVWTNPDPETILTDRDICFIFSQTPPQDYMEWGGPLEKNIQQKRKKKLKKHTSDSTQSENEEVPINYDEIERTNANTRQYIKDSELVSQKINQIAEKIAQVKENCKDLELMIQNRQDQIIDQLKNVIQDELNNIVKQKQQQNIIQQQQQQQLAQMQQQSQEENNNQLSDQSSLQPNDDYDQDNYDDKKVRLLRN</sequence>
<evidence type="ECO:0000256" key="10">
    <source>
        <dbReference type="ARBA" id="ARBA00023303"/>
    </source>
</evidence>
<keyword evidence="4 13" id="KW-0812">Transmembrane</keyword>
<dbReference type="Gene3D" id="1.10.287.70">
    <property type="match status" value="1"/>
</dbReference>
<dbReference type="SUPFAM" id="SSF51735">
    <property type="entry name" value="NAD(P)-binding Rossmann-fold domains"/>
    <property type="match status" value="1"/>
</dbReference>
<feature type="compositionally biased region" description="Basic residues" evidence="12">
    <location>
        <begin position="976"/>
        <end position="985"/>
    </location>
</feature>
<reference evidence="16" key="1">
    <citation type="journal article" date="2006" name="PLoS Biol.">
        <title>Macronuclear genome sequence of the ciliate Tetrahymena thermophila, a model eukaryote.</title>
        <authorList>
            <person name="Eisen J.A."/>
            <person name="Coyne R.S."/>
            <person name="Wu M."/>
            <person name="Wu D."/>
            <person name="Thiagarajan M."/>
            <person name="Wortman J.R."/>
            <person name="Badger J.H."/>
            <person name="Ren Q."/>
            <person name="Amedeo P."/>
            <person name="Jones K.M."/>
            <person name="Tallon L.J."/>
            <person name="Delcher A.L."/>
            <person name="Salzberg S.L."/>
            <person name="Silva J.C."/>
            <person name="Haas B.J."/>
            <person name="Majoros W.H."/>
            <person name="Farzad M."/>
            <person name="Carlton J.M."/>
            <person name="Smith R.K. Jr."/>
            <person name="Garg J."/>
            <person name="Pearlman R.E."/>
            <person name="Karrer K.M."/>
            <person name="Sun L."/>
            <person name="Manning G."/>
            <person name="Elde N.C."/>
            <person name="Turkewitz A.P."/>
            <person name="Asai D.J."/>
            <person name="Wilkes D.E."/>
            <person name="Wang Y."/>
            <person name="Cai H."/>
            <person name="Collins K."/>
            <person name="Stewart B.A."/>
            <person name="Lee S.R."/>
            <person name="Wilamowska K."/>
            <person name="Weinberg Z."/>
            <person name="Ruzzo W.L."/>
            <person name="Wloga D."/>
            <person name="Gaertig J."/>
            <person name="Frankel J."/>
            <person name="Tsao C.-C."/>
            <person name="Gorovsky M.A."/>
            <person name="Keeling P.J."/>
            <person name="Waller R.F."/>
            <person name="Patron N.J."/>
            <person name="Cherry J.M."/>
            <person name="Stover N.A."/>
            <person name="Krieger C.J."/>
            <person name="del Toro C."/>
            <person name="Ryder H.F."/>
            <person name="Williamson S.C."/>
            <person name="Barbeau R.A."/>
            <person name="Hamilton E.P."/>
            <person name="Orias E."/>
        </authorList>
    </citation>
    <scope>NUCLEOTIDE SEQUENCE [LARGE SCALE GENOMIC DNA]</scope>
    <source>
        <strain evidence="16">SB210</strain>
    </source>
</reference>
<dbReference type="AlphaFoldDB" id="W7XG78"/>
<keyword evidence="9 13" id="KW-0472">Membrane</keyword>
<dbReference type="InterPro" id="IPR003148">
    <property type="entry name" value="RCK_N"/>
</dbReference>
<dbReference type="RefSeq" id="XP_012651548.1">
    <property type="nucleotide sequence ID" value="XM_012796094.1"/>
</dbReference>
<dbReference type="EMBL" id="GG662813">
    <property type="protein sequence ID" value="EWS75923.1"/>
    <property type="molecule type" value="Genomic_DNA"/>
</dbReference>
<evidence type="ECO:0000256" key="8">
    <source>
        <dbReference type="ARBA" id="ARBA00023065"/>
    </source>
</evidence>
<keyword evidence="6" id="KW-0630">Potassium</keyword>
<evidence type="ECO:0000259" key="14">
    <source>
        <dbReference type="PROSITE" id="PS51201"/>
    </source>
</evidence>
<dbReference type="PANTHER" id="PTHR10027">
    <property type="entry name" value="CALCIUM-ACTIVATED POTASSIUM CHANNEL ALPHA CHAIN"/>
    <property type="match status" value="1"/>
</dbReference>
<feature type="domain" description="RCK N-terminal" evidence="14">
    <location>
        <begin position="667"/>
        <end position="821"/>
    </location>
</feature>
<dbReference type="OrthoDB" id="10035564at2759"/>
<keyword evidence="2" id="KW-0813">Transport</keyword>
<dbReference type="GO" id="GO:0005267">
    <property type="term" value="F:potassium channel activity"/>
    <property type="evidence" value="ECO:0007669"/>
    <property type="project" value="UniProtKB-KW"/>
</dbReference>
<keyword evidence="10 15" id="KW-0407">Ion channel</keyword>
<evidence type="ECO:0000256" key="5">
    <source>
        <dbReference type="ARBA" id="ARBA00022826"/>
    </source>
</evidence>
<feature type="transmembrane region" description="Helical" evidence="13">
    <location>
        <begin position="76"/>
        <end position="97"/>
    </location>
</feature>